<accession>A0ABS8CAQ3</accession>
<gene>
    <name evidence="7" type="ORF">H0484_02930</name>
</gene>
<comment type="caution">
    <text evidence="7">The sequence shown here is derived from an EMBL/GenBank/DDBJ whole genome shotgun (WGS) entry which is preliminary data.</text>
</comment>
<feature type="transmembrane region" description="Helical" evidence="5">
    <location>
        <begin position="407"/>
        <end position="433"/>
    </location>
</feature>
<dbReference type="RefSeq" id="WP_226952932.1">
    <property type="nucleotide sequence ID" value="NZ_JACDXW010000001.1"/>
</dbReference>
<feature type="transmembrane region" description="Helical" evidence="5">
    <location>
        <begin position="365"/>
        <end position="386"/>
    </location>
</feature>
<comment type="subcellular location">
    <subcellularLocation>
        <location evidence="1">Membrane</location>
        <topology evidence="1">Multi-pass membrane protein</topology>
    </subcellularLocation>
</comment>
<feature type="transmembrane region" description="Helical" evidence="5">
    <location>
        <begin position="59"/>
        <end position="78"/>
    </location>
</feature>
<dbReference type="SUPFAM" id="SSF103473">
    <property type="entry name" value="MFS general substrate transporter"/>
    <property type="match status" value="1"/>
</dbReference>
<feature type="transmembrane region" description="Helical" evidence="5">
    <location>
        <begin position="90"/>
        <end position="116"/>
    </location>
</feature>
<feature type="transmembrane region" description="Helical" evidence="5">
    <location>
        <begin position="152"/>
        <end position="172"/>
    </location>
</feature>
<feature type="transmembrane region" description="Helical" evidence="5">
    <location>
        <begin position="337"/>
        <end position="359"/>
    </location>
</feature>
<feature type="transmembrane region" description="Helical" evidence="5">
    <location>
        <begin position="210"/>
        <end position="229"/>
    </location>
</feature>
<dbReference type="Proteomes" id="UP000776983">
    <property type="component" value="Unassembled WGS sequence"/>
</dbReference>
<keyword evidence="4 5" id="KW-0472">Membrane</keyword>
<evidence type="ECO:0000313" key="8">
    <source>
        <dbReference type="Proteomes" id="UP000776983"/>
    </source>
</evidence>
<organism evidence="7 8">
    <name type="scientific">Mesopusillimonas faecipullorum</name>
    <dbReference type="NCBI Taxonomy" id="2755040"/>
    <lineage>
        <taxon>Bacteria</taxon>
        <taxon>Pseudomonadati</taxon>
        <taxon>Pseudomonadota</taxon>
        <taxon>Betaproteobacteria</taxon>
        <taxon>Burkholderiales</taxon>
        <taxon>Alcaligenaceae</taxon>
        <taxon>Mesopusillimonas</taxon>
    </lineage>
</organism>
<proteinExistence type="predicted"/>
<keyword evidence="2 5" id="KW-0812">Transmembrane</keyword>
<dbReference type="PROSITE" id="PS50850">
    <property type="entry name" value="MFS"/>
    <property type="match status" value="1"/>
</dbReference>
<reference evidence="7 8" key="1">
    <citation type="submission" date="2020-07" db="EMBL/GenBank/DDBJ databases">
        <title>Pusillimonas sp. nov., isolated from poultry manure in Taiwan.</title>
        <authorList>
            <person name="Lin S.-Y."/>
            <person name="Tang Y.-S."/>
            <person name="Young C.-C."/>
        </authorList>
    </citation>
    <scope>NUCLEOTIDE SEQUENCE [LARGE SCALE GENOMIC DNA]</scope>
    <source>
        <strain evidence="7 8">CC-YST705</strain>
    </source>
</reference>
<dbReference type="InterPro" id="IPR011701">
    <property type="entry name" value="MFS"/>
</dbReference>
<feature type="transmembrane region" description="Helical" evidence="5">
    <location>
        <begin position="276"/>
        <end position="298"/>
    </location>
</feature>
<feature type="transmembrane region" description="Helical" evidence="5">
    <location>
        <begin position="122"/>
        <end position="140"/>
    </location>
</feature>
<dbReference type="PANTHER" id="PTHR23501">
    <property type="entry name" value="MAJOR FACILITATOR SUPERFAMILY"/>
    <property type="match status" value="1"/>
</dbReference>
<feature type="transmembrane region" description="Helical" evidence="5">
    <location>
        <begin position="235"/>
        <end position="255"/>
    </location>
</feature>
<keyword evidence="3 5" id="KW-1133">Transmembrane helix</keyword>
<evidence type="ECO:0000313" key="7">
    <source>
        <dbReference type="EMBL" id="MCB5362709.1"/>
    </source>
</evidence>
<dbReference type="InterPro" id="IPR020846">
    <property type="entry name" value="MFS_dom"/>
</dbReference>
<dbReference type="EMBL" id="JACDXW010000001">
    <property type="protein sequence ID" value="MCB5362709.1"/>
    <property type="molecule type" value="Genomic_DNA"/>
</dbReference>
<keyword evidence="8" id="KW-1185">Reference proteome</keyword>
<feature type="transmembrane region" description="Helical" evidence="5">
    <location>
        <begin position="445"/>
        <end position="468"/>
    </location>
</feature>
<evidence type="ECO:0000256" key="5">
    <source>
        <dbReference type="SAM" id="Phobius"/>
    </source>
</evidence>
<name>A0ABS8CAQ3_9BURK</name>
<protein>
    <submittedName>
        <fullName evidence="7">MFS transporter</fullName>
    </submittedName>
</protein>
<feature type="domain" description="Major facilitator superfamily (MFS) profile" evidence="6">
    <location>
        <begin position="25"/>
        <end position="472"/>
    </location>
</feature>
<evidence type="ECO:0000256" key="1">
    <source>
        <dbReference type="ARBA" id="ARBA00004141"/>
    </source>
</evidence>
<dbReference type="Gene3D" id="1.20.1250.20">
    <property type="entry name" value="MFS general substrate transporter like domains"/>
    <property type="match status" value="1"/>
</dbReference>
<feature type="transmembrane region" description="Helical" evidence="5">
    <location>
        <begin position="304"/>
        <end position="325"/>
    </location>
</feature>
<dbReference type="InterPro" id="IPR036259">
    <property type="entry name" value="MFS_trans_sf"/>
</dbReference>
<feature type="transmembrane region" description="Helical" evidence="5">
    <location>
        <begin position="178"/>
        <end position="198"/>
    </location>
</feature>
<dbReference type="Pfam" id="PF07690">
    <property type="entry name" value="MFS_1"/>
    <property type="match status" value="1"/>
</dbReference>
<evidence type="ECO:0000256" key="2">
    <source>
        <dbReference type="ARBA" id="ARBA00022692"/>
    </source>
</evidence>
<feature type="transmembrane region" description="Helical" evidence="5">
    <location>
        <begin position="27"/>
        <end position="47"/>
    </location>
</feature>
<evidence type="ECO:0000256" key="4">
    <source>
        <dbReference type="ARBA" id="ARBA00023136"/>
    </source>
</evidence>
<dbReference type="PANTHER" id="PTHR23501:SF154">
    <property type="entry name" value="MULTIDRUG-EFFLUX TRANSPORTER RV1634-RELATED"/>
    <property type="match status" value="1"/>
</dbReference>
<evidence type="ECO:0000256" key="3">
    <source>
        <dbReference type="ARBA" id="ARBA00022989"/>
    </source>
</evidence>
<sequence length="477" mass="49282">MSVQGGQEGTTASWSELLWGRNGLRTLALAGGVALHAVNMFIVATILPSVVQDIGGLAYYSWNMTLFVMASILSSALSPHLQTAAGPRKAFLLAIVVFTVGTVLCAMAPDIAWMLVGRTLQGLGGGALLGLSYSSVRIVFPERLWPKTMALLSSMWGVATLLGPAIGGIFAEAGLWRWAFWSVILVAAGLAVVVQTQLKRQSALSRQAQGVPFVQLGLMVLAVLAVSVASLSPVAWKNLLGVVAGCILTLLIAFADLRGRTRLMPEGAYDLAKMGAVYACIALLSIVITSEVFVPYFLQVLHGHGPLAAGYLASLISIGWTIGTVSSAGQTGAVIPIVLRLGPAVTAVSIAALGLLLTVDFPGPGVSATVLALPLLGIGLGIGMCWPHMLTHIYKVAPAGQENMASSAIITVQLYAVAFGSALGGMIANAAGFSDPGGVEGAGRAAWVLLVSFGLPPALAAYYVLWVVKARAATARA</sequence>
<evidence type="ECO:0000259" key="6">
    <source>
        <dbReference type="PROSITE" id="PS50850"/>
    </source>
</evidence>